<dbReference type="NCBIfam" id="NF038335">
    <property type="entry name" value="YPO0640_fam"/>
    <property type="match status" value="1"/>
</dbReference>
<dbReference type="AlphaFoldDB" id="V6IXS9"/>
<protein>
    <recommendedName>
        <fullName evidence="3">Knr4/Smi1-like domain-containing protein</fullName>
    </recommendedName>
</protein>
<name>V6IXS9_9BACL</name>
<sequence length="165" mass="19384">MIFNGLFLKNIYIHLKKPKRGMILSEVMVKLEELQSNFCYTIATPAKKENIMIIKKWVSDNVALDLWFPEYEEFLKQRDGIEFDGLVIFNSDPNDATKGFITANEIWRADSNYSHYVYFGDTDISWFAYDLNKKKYVELDKASSDFIESFDSFNQMLENVINNLL</sequence>
<evidence type="ECO:0008006" key="3">
    <source>
        <dbReference type="Google" id="ProtNLM"/>
    </source>
</evidence>
<proteinExistence type="predicted"/>
<dbReference type="PATRIC" id="fig|1395513.3.peg.1592"/>
<comment type="caution">
    <text evidence="1">The sequence shown here is derived from an EMBL/GenBank/DDBJ whole genome shotgun (WGS) entry which is preliminary data.</text>
</comment>
<dbReference type="EMBL" id="AWTC01000006">
    <property type="protein sequence ID" value="EST12213.1"/>
    <property type="molecule type" value="Genomic_DNA"/>
</dbReference>
<gene>
    <name evidence="1" type="ORF">P343_07850</name>
</gene>
<accession>V6IXS9</accession>
<dbReference type="Gene3D" id="3.40.1580.10">
    <property type="entry name" value="SMI1/KNR4-like"/>
    <property type="match status" value="1"/>
</dbReference>
<dbReference type="Proteomes" id="UP000018296">
    <property type="component" value="Unassembled WGS sequence"/>
</dbReference>
<dbReference type="SUPFAM" id="SSF160631">
    <property type="entry name" value="SMI1/KNR4-like"/>
    <property type="match status" value="1"/>
</dbReference>
<evidence type="ECO:0000313" key="2">
    <source>
        <dbReference type="Proteomes" id="UP000018296"/>
    </source>
</evidence>
<reference evidence="1 2" key="1">
    <citation type="journal article" date="2013" name="Genome Announc.">
        <title>Genome Sequence of Sporolactobacillus laevolacticus DSM442, an Efficient Polymer-Grade D-Lactate Producer from Agricultural Waste Cottonseed as a Nitrogen Source.</title>
        <authorList>
            <person name="Wang H."/>
            <person name="Wang L."/>
            <person name="Ju J."/>
            <person name="Yu B."/>
            <person name="Ma Y."/>
        </authorList>
    </citation>
    <scope>NUCLEOTIDE SEQUENCE [LARGE SCALE GENOMIC DNA]</scope>
    <source>
        <strain evidence="1 2">DSM 442</strain>
    </source>
</reference>
<dbReference type="eggNOG" id="ENOG5033E61">
    <property type="taxonomic scope" value="Bacteria"/>
</dbReference>
<evidence type="ECO:0000313" key="1">
    <source>
        <dbReference type="EMBL" id="EST12213.1"/>
    </source>
</evidence>
<dbReference type="InterPro" id="IPR037883">
    <property type="entry name" value="Knr4/Smi1-like_sf"/>
</dbReference>
<organism evidence="1 2">
    <name type="scientific">Sporolactobacillus laevolacticus DSM 442</name>
    <dbReference type="NCBI Taxonomy" id="1395513"/>
    <lineage>
        <taxon>Bacteria</taxon>
        <taxon>Bacillati</taxon>
        <taxon>Bacillota</taxon>
        <taxon>Bacilli</taxon>
        <taxon>Bacillales</taxon>
        <taxon>Sporolactobacillaceae</taxon>
        <taxon>Sporolactobacillus</taxon>
    </lineage>
</organism>
<dbReference type="STRING" id="1395513.P343_07850"/>
<keyword evidence="2" id="KW-1185">Reference proteome</keyword>